<name>A0A8J4XSZ5_CHIOP</name>
<dbReference type="PROSITE" id="PS00195">
    <property type="entry name" value="GLUTAREDOXIN_1"/>
    <property type="match status" value="1"/>
</dbReference>
<evidence type="ECO:0000313" key="6">
    <source>
        <dbReference type="Proteomes" id="UP000770661"/>
    </source>
</evidence>
<evidence type="ECO:0000313" key="5">
    <source>
        <dbReference type="EMBL" id="KAG0714128.1"/>
    </source>
</evidence>
<dbReference type="InterPro" id="IPR051548">
    <property type="entry name" value="Grx-like_ET"/>
</dbReference>
<keyword evidence="6" id="KW-1185">Reference proteome</keyword>
<dbReference type="Proteomes" id="UP000770661">
    <property type="component" value="Unassembled WGS sequence"/>
</dbReference>
<reference evidence="5" key="1">
    <citation type="submission" date="2020-07" db="EMBL/GenBank/DDBJ databases">
        <title>The High-quality genome of the commercially important snow crab, Chionoecetes opilio.</title>
        <authorList>
            <person name="Jeong J.-H."/>
            <person name="Ryu S."/>
        </authorList>
    </citation>
    <scope>NUCLEOTIDE SEQUENCE</scope>
    <source>
        <strain evidence="5">MADBK_172401_WGS</strain>
        <tissue evidence="5">Digestive gland</tissue>
    </source>
</reference>
<dbReference type="InterPro" id="IPR014025">
    <property type="entry name" value="Glutaredoxin_subgr"/>
</dbReference>
<keyword evidence="2" id="KW-1015">Disulfide bond</keyword>
<evidence type="ECO:0000259" key="4">
    <source>
        <dbReference type="Pfam" id="PF00462"/>
    </source>
</evidence>
<keyword evidence="3" id="KW-0676">Redox-active center</keyword>
<dbReference type="InterPro" id="IPR036249">
    <property type="entry name" value="Thioredoxin-like_sf"/>
</dbReference>
<comment type="caution">
    <text evidence="5">The sequence shown here is derived from an EMBL/GenBank/DDBJ whole genome shotgun (WGS) entry which is preliminary data.</text>
</comment>
<gene>
    <name evidence="5" type="primary">grx</name>
    <name evidence="5" type="ORF">GWK47_014713</name>
</gene>
<dbReference type="SUPFAM" id="SSF52833">
    <property type="entry name" value="Thioredoxin-like"/>
    <property type="match status" value="1"/>
</dbReference>
<dbReference type="Pfam" id="PF00462">
    <property type="entry name" value="Glutaredoxin"/>
    <property type="match status" value="1"/>
</dbReference>
<accession>A0A8J4XSZ5</accession>
<dbReference type="InterPro" id="IPR011767">
    <property type="entry name" value="GLR_AS"/>
</dbReference>
<feature type="domain" description="Glutaredoxin" evidence="4">
    <location>
        <begin position="8"/>
        <end position="67"/>
    </location>
</feature>
<dbReference type="InterPro" id="IPR002109">
    <property type="entry name" value="Glutaredoxin"/>
</dbReference>
<dbReference type="PROSITE" id="PS51354">
    <property type="entry name" value="GLUTAREDOXIN_2"/>
    <property type="match status" value="1"/>
</dbReference>
<dbReference type="GO" id="GO:0045454">
    <property type="term" value="P:cell redox homeostasis"/>
    <property type="evidence" value="ECO:0007669"/>
    <property type="project" value="TreeGrafter"/>
</dbReference>
<dbReference type="PRINTS" id="PR00160">
    <property type="entry name" value="GLUTAREDOXIN"/>
</dbReference>
<sequence>MLEIAGQVVVYSVGGCPHCLAAKRTLKDSGIPFIDVPVDRFPAVRSWLQEKTGQTSVPQIFFNKTFVGGNDDLQKVMRNEEEWNELLSDIQSNELEEGSLKIPHPSEATDAAG</sequence>
<dbReference type="GO" id="GO:0009055">
    <property type="term" value="F:electron transfer activity"/>
    <property type="evidence" value="ECO:0007669"/>
    <property type="project" value="TreeGrafter"/>
</dbReference>
<dbReference type="OrthoDB" id="418495at2759"/>
<organism evidence="5 6">
    <name type="scientific">Chionoecetes opilio</name>
    <name type="common">Atlantic snow crab</name>
    <name type="synonym">Cancer opilio</name>
    <dbReference type="NCBI Taxonomy" id="41210"/>
    <lineage>
        <taxon>Eukaryota</taxon>
        <taxon>Metazoa</taxon>
        <taxon>Ecdysozoa</taxon>
        <taxon>Arthropoda</taxon>
        <taxon>Crustacea</taxon>
        <taxon>Multicrustacea</taxon>
        <taxon>Malacostraca</taxon>
        <taxon>Eumalacostraca</taxon>
        <taxon>Eucarida</taxon>
        <taxon>Decapoda</taxon>
        <taxon>Pleocyemata</taxon>
        <taxon>Brachyura</taxon>
        <taxon>Eubrachyura</taxon>
        <taxon>Majoidea</taxon>
        <taxon>Majidae</taxon>
        <taxon>Chionoecetes</taxon>
    </lineage>
</organism>
<proteinExistence type="predicted"/>
<evidence type="ECO:0000256" key="1">
    <source>
        <dbReference type="ARBA" id="ARBA00002549"/>
    </source>
</evidence>
<dbReference type="EMBL" id="JACEEZ010020781">
    <property type="protein sequence ID" value="KAG0714128.1"/>
    <property type="molecule type" value="Genomic_DNA"/>
</dbReference>
<dbReference type="PANTHER" id="PTHR34386:SF1">
    <property type="entry name" value="GLUTAREDOXIN-LIKE PROTEIN NRDH"/>
    <property type="match status" value="1"/>
</dbReference>
<evidence type="ECO:0000256" key="3">
    <source>
        <dbReference type="ARBA" id="ARBA00023284"/>
    </source>
</evidence>
<evidence type="ECO:0000256" key="2">
    <source>
        <dbReference type="ARBA" id="ARBA00023157"/>
    </source>
</evidence>
<dbReference type="PANTHER" id="PTHR34386">
    <property type="entry name" value="GLUTAREDOXIN"/>
    <property type="match status" value="1"/>
</dbReference>
<dbReference type="AlphaFoldDB" id="A0A8J4XSZ5"/>
<protein>
    <submittedName>
        <fullName evidence="5">Glutaredoxin</fullName>
    </submittedName>
</protein>
<dbReference type="Gene3D" id="3.40.30.10">
    <property type="entry name" value="Glutaredoxin"/>
    <property type="match status" value="1"/>
</dbReference>
<comment type="function">
    <text evidence="1">Has a glutathione-disulfide oxidoreductase activity in the presence of NADPH and glutathione reductase. Reduces low molecular weight disulfides and proteins.</text>
</comment>